<evidence type="ECO:0000256" key="12">
    <source>
        <dbReference type="ARBA" id="ARBA00022989"/>
    </source>
</evidence>
<dbReference type="GO" id="GO:0070679">
    <property type="term" value="F:inositol 1,4,5 trisphosphate binding"/>
    <property type="evidence" value="ECO:0007669"/>
    <property type="project" value="TreeGrafter"/>
</dbReference>
<reference evidence="21" key="1">
    <citation type="submission" date="2023-03" db="EMBL/GenBank/DDBJ databases">
        <title>Electrophorus voltai genome.</title>
        <authorList>
            <person name="Bian C."/>
        </authorList>
    </citation>
    <scope>NUCLEOTIDE SEQUENCE</scope>
    <source>
        <strain evidence="21">CB-2022</strain>
        <tissue evidence="21">Muscle</tissue>
    </source>
</reference>
<keyword evidence="11" id="KW-0106">Calcium</keyword>
<evidence type="ECO:0000256" key="3">
    <source>
        <dbReference type="ARBA" id="ARBA00013302"/>
    </source>
</evidence>
<keyword evidence="19" id="KW-0732">Signal</keyword>
<evidence type="ECO:0000256" key="8">
    <source>
        <dbReference type="ARBA" id="ARBA00022673"/>
    </source>
</evidence>
<dbReference type="PRINTS" id="PR01097">
    <property type="entry name" value="TRNSRECEPTRP"/>
</dbReference>
<dbReference type="GO" id="GO:0005886">
    <property type="term" value="C:plasma membrane"/>
    <property type="evidence" value="ECO:0007669"/>
    <property type="project" value="UniProtKB-SubCell"/>
</dbReference>
<dbReference type="Gene3D" id="1.10.287.70">
    <property type="match status" value="1"/>
</dbReference>
<feature type="domain" description="Transient receptor ion channel" evidence="20">
    <location>
        <begin position="279"/>
        <end position="333"/>
    </location>
</feature>
<dbReference type="FunFam" id="1.10.287.70:FF:000266">
    <property type="entry name" value="Transient receptor potential cation channel subfamily c member 1"/>
    <property type="match status" value="1"/>
</dbReference>
<dbReference type="Pfam" id="PF00520">
    <property type="entry name" value="Ion_trans"/>
    <property type="match status" value="1"/>
</dbReference>
<evidence type="ECO:0000313" key="22">
    <source>
        <dbReference type="Proteomes" id="UP001239994"/>
    </source>
</evidence>
<evidence type="ECO:0000256" key="13">
    <source>
        <dbReference type="ARBA" id="ARBA00023043"/>
    </source>
</evidence>
<dbReference type="GO" id="GO:0015279">
    <property type="term" value="F:store-operated calcium channel activity"/>
    <property type="evidence" value="ECO:0007669"/>
    <property type="project" value="TreeGrafter"/>
</dbReference>
<dbReference type="AlphaFoldDB" id="A0AAD8Z9J8"/>
<evidence type="ECO:0000256" key="15">
    <source>
        <dbReference type="ARBA" id="ARBA00023136"/>
    </source>
</evidence>
<feature type="chain" id="PRO_5041967479" description="Short transient receptor potential channel 1" evidence="19">
    <location>
        <begin position="24"/>
        <end position="879"/>
    </location>
</feature>
<dbReference type="Proteomes" id="UP001239994">
    <property type="component" value="Unassembled WGS sequence"/>
</dbReference>
<keyword evidence="5" id="KW-1003">Cell membrane</keyword>
<keyword evidence="7" id="KW-0109">Calcium transport</keyword>
<evidence type="ECO:0000256" key="17">
    <source>
        <dbReference type="ARBA" id="ARBA00036634"/>
    </source>
</evidence>
<dbReference type="Gene3D" id="1.25.40.20">
    <property type="entry name" value="Ankyrin repeat-containing domain"/>
    <property type="match status" value="1"/>
</dbReference>
<dbReference type="PANTHER" id="PTHR10117:SF56">
    <property type="entry name" value="SHORT TRANSIENT RECEPTOR POTENTIAL CHANNEL 1"/>
    <property type="match status" value="1"/>
</dbReference>
<dbReference type="InterPro" id="IPR002153">
    <property type="entry name" value="TRPC_channel"/>
</dbReference>
<dbReference type="InterPro" id="IPR036770">
    <property type="entry name" value="Ankyrin_rpt-contain_sf"/>
</dbReference>
<evidence type="ECO:0000259" key="20">
    <source>
        <dbReference type="SMART" id="SM01420"/>
    </source>
</evidence>
<gene>
    <name evidence="21" type="ORF">P4O66_009918</name>
</gene>
<evidence type="ECO:0000256" key="1">
    <source>
        <dbReference type="ARBA" id="ARBA00004651"/>
    </source>
</evidence>
<proteinExistence type="inferred from homology"/>
<keyword evidence="14" id="KW-0406">Ion transport</keyword>
<sequence>MHISVLPYSLSVVMAALYRGTDASSPDKYLALKDVREVKEETTLDEKLFLLACEKGDYYMVKKLLEEHHGELNINCVDVLGRDAVTIAIENENLDILQLLLEHGCQTTDALLVAIDSEVVGAVDILLNHRPRRSSKPSIAKLMQRIQNPEYSTTMDVAPVILAAHRNNYEILTMLLKQDISLPRPHAVGCECTLCNAKNKKDSLRHSRQGATRLRRAHSTRAAPSNMGTHTLLYTYVTFPAISFMPCSLPVRSSRCYFRRGDSSSYRKQVLVIVRLMFFLLESNISLRRFRLDIYRCLASPSLIMLTEEDPILRAFELSADLKELSLVEVEFRNDYEELAKQCKMFAKDLLAQARNSRELEVILNHTSSEDHVDKRGLLEERMNLSRLKLAIKYNQKEFVAQSNCQQFLNTVWFGEMASYRRKPTALKMATVLSVALLWPLLSVCYLLGPRSRVGQLIHTPFVKFIIHSASYFSFLLLLNLYSLVYNEGKKNTMGPPLEMIDYLLILWIIGMVWSDVKRLWYEGLEDFLEESRNQLSFVMNSLYLATFALKVVAHSKFGNGDMEKERKDWDASHPILVAEGLFAFANVLSYLRLFFMYTTSSVLGPLQISMGQMLQEFGKFLGLFLLVLFSFTIGLTQLYGKDKKDPSKTKDDSKNCEGIFCQEQSNDAFHTFMGTCYALFWYIFSLAHVALFVTRISYTEELRSFVGALIIGTYNIVVVIVLTKLLVAMLHKSFRQIANHEDKEWKFARAKLWLSYFDDKCTLPPPLNILPSPKTLCYLVTSLSKWICSHTSTGKVKRQNSLKEWRNLKQKRDENYQKIMCCLVHRYLTSTRQKMQSTDQATVENLNDLRQDLSKFRNEMRDLLGFRTSKYAMFYPRS</sequence>
<protein>
    <recommendedName>
        <fullName evidence="3">Short transient receptor potential channel 1</fullName>
    </recommendedName>
</protein>
<evidence type="ECO:0000256" key="11">
    <source>
        <dbReference type="ARBA" id="ARBA00022837"/>
    </source>
</evidence>
<evidence type="ECO:0000256" key="18">
    <source>
        <dbReference type="SAM" id="Phobius"/>
    </source>
</evidence>
<evidence type="ECO:0000256" key="5">
    <source>
        <dbReference type="ARBA" id="ARBA00022475"/>
    </source>
</evidence>
<dbReference type="Pfam" id="PF12796">
    <property type="entry name" value="Ank_2"/>
    <property type="match status" value="1"/>
</dbReference>
<comment type="caution">
    <text evidence="21">The sequence shown here is derived from an EMBL/GenBank/DDBJ whole genome shotgun (WGS) entry which is preliminary data.</text>
</comment>
<keyword evidence="22" id="KW-1185">Reference proteome</keyword>
<feature type="transmembrane region" description="Helical" evidence="18">
    <location>
        <begin position="535"/>
        <end position="554"/>
    </location>
</feature>
<evidence type="ECO:0000256" key="2">
    <source>
        <dbReference type="ARBA" id="ARBA00009944"/>
    </source>
</evidence>
<dbReference type="SUPFAM" id="SSF48403">
    <property type="entry name" value="Ankyrin repeat"/>
    <property type="match status" value="1"/>
</dbReference>
<dbReference type="InterPro" id="IPR005821">
    <property type="entry name" value="Ion_trans_dom"/>
</dbReference>
<keyword evidence="9 18" id="KW-0812">Transmembrane</keyword>
<keyword evidence="6" id="KW-0597">Phosphoprotein</keyword>
<dbReference type="FunFam" id="1.25.40.20:FF:000088">
    <property type="entry name" value="short transient receptor potential channel 1 isoform X1"/>
    <property type="match status" value="1"/>
</dbReference>
<feature type="transmembrane region" description="Helical" evidence="18">
    <location>
        <begin position="618"/>
        <end position="641"/>
    </location>
</feature>
<evidence type="ECO:0000313" key="21">
    <source>
        <dbReference type="EMBL" id="KAK1795070.1"/>
    </source>
</evidence>
<dbReference type="InterPro" id="IPR013555">
    <property type="entry name" value="TRP_dom"/>
</dbReference>
<dbReference type="SMART" id="SM01420">
    <property type="entry name" value="TRP_2"/>
    <property type="match status" value="1"/>
</dbReference>
<feature type="transmembrane region" description="Helical" evidence="18">
    <location>
        <begin position="705"/>
        <end position="728"/>
    </location>
</feature>
<dbReference type="InterPro" id="IPR002110">
    <property type="entry name" value="Ankyrin_rpt"/>
</dbReference>
<name>A0AAD8Z9J8_9TELE</name>
<comment type="subcellular location">
    <subcellularLocation>
        <location evidence="1">Cell membrane</location>
        <topology evidence="1">Multi-pass membrane protein</topology>
    </subcellularLocation>
</comment>
<feature type="transmembrane region" description="Helical" evidence="18">
    <location>
        <begin position="680"/>
        <end position="699"/>
    </location>
</feature>
<dbReference type="GO" id="GO:0034703">
    <property type="term" value="C:cation channel complex"/>
    <property type="evidence" value="ECO:0007669"/>
    <property type="project" value="TreeGrafter"/>
</dbReference>
<keyword evidence="4" id="KW-0813">Transport</keyword>
<keyword evidence="13" id="KW-0040">ANK repeat</keyword>
<evidence type="ECO:0000256" key="19">
    <source>
        <dbReference type="SAM" id="SignalP"/>
    </source>
</evidence>
<organism evidence="21 22">
    <name type="scientific">Electrophorus voltai</name>
    <dbReference type="NCBI Taxonomy" id="2609070"/>
    <lineage>
        <taxon>Eukaryota</taxon>
        <taxon>Metazoa</taxon>
        <taxon>Chordata</taxon>
        <taxon>Craniata</taxon>
        <taxon>Vertebrata</taxon>
        <taxon>Euteleostomi</taxon>
        <taxon>Actinopterygii</taxon>
        <taxon>Neopterygii</taxon>
        <taxon>Teleostei</taxon>
        <taxon>Ostariophysi</taxon>
        <taxon>Gymnotiformes</taxon>
        <taxon>Gymnotoidei</taxon>
        <taxon>Gymnotidae</taxon>
        <taxon>Electrophorus</taxon>
    </lineage>
</organism>
<dbReference type="SMART" id="SM00248">
    <property type="entry name" value="ANK"/>
    <property type="match status" value="3"/>
</dbReference>
<evidence type="ECO:0000256" key="9">
    <source>
        <dbReference type="ARBA" id="ARBA00022692"/>
    </source>
</evidence>
<comment type="catalytic activity">
    <reaction evidence="17">
        <text>Ca(2+)(in) = Ca(2+)(out)</text>
        <dbReference type="Rhea" id="RHEA:29671"/>
        <dbReference type="ChEBI" id="CHEBI:29108"/>
    </reaction>
</comment>
<dbReference type="EMBL" id="JAROKS010000016">
    <property type="protein sequence ID" value="KAK1795070.1"/>
    <property type="molecule type" value="Genomic_DNA"/>
</dbReference>
<evidence type="ECO:0000256" key="6">
    <source>
        <dbReference type="ARBA" id="ARBA00022553"/>
    </source>
</evidence>
<evidence type="ECO:0000256" key="10">
    <source>
        <dbReference type="ARBA" id="ARBA00022737"/>
    </source>
</evidence>
<evidence type="ECO:0000256" key="14">
    <source>
        <dbReference type="ARBA" id="ARBA00023065"/>
    </source>
</evidence>
<evidence type="ECO:0000256" key="4">
    <source>
        <dbReference type="ARBA" id="ARBA00022448"/>
    </source>
</evidence>
<feature type="transmembrane region" description="Helical" evidence="18">
    <location>
        <begin position="461"/>
        <end position="485"/>
    </location>
</feature>
<evidence type="ECO:0000256" key="7">
    <source>
        <dbReference type="ARBA" id="ARBA00022568"/>
    </source>
</evidence>
<feature type="transmembrane region" description="Helical" evidence="18">
    <location>
        <begin position="575"/>
        <end position="598"/>
    </location>
</feature>
<feature type="transmembrane region" description="Helical" evidence="18">
    <location>
        <begin position="497"/>
        <end position="515"/>
    </location>
</feature>
<evidence type="ECO:0000256" key="16">
    <source>
        <dbReference type="ARBA" id="ARBA00023303"/>
    </source>
</evidence>
<keyword evidence="10" id="KW-0677">Repeat</keyword>
<feature type="transmembrane region" description="Helical" evidence="18">
    <location>
        <begin position="426"/>
        <end position="449"/>
    </location>
</feature>
<dbReference type="GO" id="GO:0051480">
    <property type="term" value="P:regulation of cytosolic calcium ion concentration"/>
    <property type="evidence" value="ECO:0007669"/>
    <property type="project" value="TreeGrafter"/>
</dbReference>
<comment type="similarity">
    <text evidence="2">Belongs to the transient receptor (TC 1.A.4) family. STrpC subfamily. TRPC1 sub-subfamily.</text>
</comment>
<dbReference type="PANTHER" id="PTHR10117">
    <property type="entry name" value="TRANSIENT RECEPTOR POTENTIAL CHANNEL"/>
    <property type="match status" value="1"/>
</dbReference>
<keyword evidence="8" id="KW-0107">Calcium channel</keyword>
<keyword evidence="12 18" id="KW-1133">Transmembrane helix</keyword>
<dbReference type="Pfam" id="PF08344">
    <property type="entry name" value="TRP_2"/>
    <property type="match status" value="1"/>
</dbReference>
<feature type="signal peptide" evidence="19">
    <location>
        <begin position="1"/>
        <end position="23"/>
    </location>
</feature>
<keyword evidence="15 18" id="KW-0472">Membrane</keyword>
<keyword evidence="16" id="KW-0407">Ion channel</keyword>
<accession>A0AAD8Z9J8</accession>